<feature type="domain" description="SUF system FeS cluster assembly SufBD core" evidence="1">
    <location>
        <begin position="94"/>
        <end position="316"/>
    </location>
</feature>
<dbReference type="RefSeq" id="WP_127723657.1">
    <property type="nucleotide sequence ID" value="NZ_RLIH01000003.1"/>
</dbReference>
<organism evidence="2 3">
    <name type="scientific">Anaerosphaera multitolerans</name>
    <dbReference type="NCBI Taxonomy" id="2487351"/>
    <lineage>
        <taxon>Bacteria</taxon>
        <taxon>Bacillati</taxon>
        <taxon>Bacillota</taxon>
        <taxon>Tissierellia</taxon>
        <taxon>Tissierellales</taxon>
        <taxon>Peptoniphilaceae</taxon>
        <taxon>Anaerosphaera</taxon>
    </lineage>
</organism>
<comment type="caution">
    <text evidence="2">The sequence shown here is derived from an EMBL/GenBank/DDBJ whole genome shotgun (WGS) entry which is preliminary data.</text>
</comment>
<dbReference type="OrthoDB" id="9803529at2"/>
<dbReference type="GO" id="GO:0016226">
    <property type="term" value="P:iron-sulfur cluster assembly"/>
    <property type="evidence" value="ECO:0007669"/>
    <property type="project" value="InterPro"/>
</dbReference>
<proteinExistence type="predicted"/>
<evidence type="ECO:0000259" key="1">
    <source>
        <dbReference type="Pfam" id="PF01458"/>
    </source>
</evidence>
<protein>
    <submittedName>
        <fullName evidence="2">SufD family Fe-S cluster assembly protein</fullName>
    </submittedName>
</protein>
<reference evidence="2 3" key="1">
    <citation type="submission" date="2018-11" db="EMBL/GenBank/DDBJ databases">
        <title>Genome sequencing and assembly of Anaerosphaera sp. nov., GS7-6-2.</title>
        <authorList>
            <person name="Rettenmaier R."/>
            <person name="Liebl W."/>
            <person name="Zverlov V."/>
        </authorList>
    </citation>
    <scope>NUCLEOTIDE SEQUENCE [LARGE SCALE GENOMIC DNA]</scope>
    <source>
        <strain evidence="2 3">GS7-6-2</strain>
    </source>
</reference>
<dbReference type="InterPro" id="IPR055346">
    <property type="entry name" value="Fe-S_cluster_assembly_SufBD"/>
</dbReference>
<gene>
    <name evidence="2" type="ORF">EF514_02910</name>
</gene>
<accession>A0A437S8S5</accession>
<evidence type="ECO:0000313" key="3">
    <source>
        <dbReference type="Proteomes" id="UP000288812"/>
    </source>
</evidence>
<dbReference type="EMBL" id="RLIH01000003">
    <property type="protein sequence ID" value="RVU55238.1"/>
    <property type="molecule type" value="Genomic_DNA"/>
</dbReference>
<dbReference type="PANTHER" id="PTHR43575:SF1">
    <property type="entry name" value="PROTEIN ABCI7, CHLOROPLASTIC"/>
    <property type="match status" value="1"/>
</dbReference>
<name>A0A437S8S5_9FIRM</name>
<dbReference type="PANTHER" id="PTHR43575">
    <property type="entry name" value="PROTEIN ABCI7, CHLOROPLASTIC"/>
    <property type="match status" value="1"/>
</dbReference>
<dbReference type="SUPFAM" id="SSF101960">
    <property type="entry name" value="Stabilizer of iron transporter SufD"/>
    <property type="match status" value="1"/>
</dbReference>
<sequence length="345" mass="39157">MKTIGNDLTFKTFNWLKVNNTEILIPDLSGKEYMLESDSYFDEVKFNNLEYGISKDILKLNSEKGNLFRYYESEEDSFHKEIVNLELNDNYNELLDTHNIVAKKNSKIEIILNYSSVGKGEKFKSSVIKVIAEDNSTVDLFVVQNDGEEVVALESIAVQLGKEAIINVHQYELGSQKLYTNFQSDLIGEKSQLNLDSIYFGYGSRELNMLYNIIHSGKSTNSDILVNGALKGESYKNLKFTLDFKKGSTHSKGSEEEYVILLDDIVHALSVPILLAHEDDIEGNHAASSGKIDHNLMFYIMSRGFSEKEAETLIIQSKFSRAISKVTDEEIKKLLWDKVLEIEGK</sequence>
<dbReference type="AlphaFoldDB" id="A0A437S8S5"/>
<dbReference type="InterPro" id="IPR037284">
    <property type="entry name" value="SUF_FeS_clus_asmbl_SufBD_sf"/>
</dbReference>
<keyword evidence="3" id="KW-1185">Reference proteome</keyword>
<dbReference type="Proteomes" id="UP000288812">
    <property type="component" value="Unassembled WGS sequence"/>
</dbReference>
<evidence type="ECO:0000313" key="2">
    <source>
        <dbReference type="EMBL" id="RVU55238.1"/>
    </source>
</evidence>
<dbReference type="Pfam" id="PF01458">
    <property type="entry name" value="SUFBD_core"/>
    <property type="match status" value="1"/>
</dbReference>
<dbReference type="InterPro" id="IPR000825">
    <property type="entry name" value="SUF_FeS_clus_asmbl_SufBD_core"/>
</dbReference>